<dbReference type="GeneID" id="30026241"/>
<evidence type="ECO:0000313" key="3">
    <source>
        <dbReference type="Proteomes" id="UP000076744"/>
    </source>
</evidence>
<dbReference type="EMBL" id="AZHB01000108">
    <property type="protein sequence ID" value="OAA36403.1"/>
    <property type="molecule type" value="Genomic_DNA"/>
</dbReference>
<dbReference type="RefSeq" id="XP_018699259.1">
    <property type="nucleotide sequence ID" value="XM_018853548.1"/>
</dbReference>
<dbReference type="AlphaFoldDB" id="A0A166Y0Q8"/>
<proteinExistence type="predicted"/>
<protein>
    <submittedName>
        <fullName evidence="2">Uncharacterized protein</fullName>
    </submittedName>
</protein>
<comment type="caution">
    <text evidence="2">The sequence shown here is derived from an EMBL/GenBank/DDBJ whole genome shotgun (WGS) entry which is preliminary data.</text>
</comment>
<dbReference type="OrthoDB" id="10650577at2759"/>
<organism evidence="2 3">
    <name type="scientific">Cordyceps fumosorosea (strain ARSEF 2679)</name>
    <name type="common">Isaria fumosorosea</name>
    <dbReference type="NCBI Taxonomy" id="1081104"/>
    <lineage>
        <taxon>Eukaryota</taxon>
        <taxon>Fungi</taxon>
        <taxon>Dikarya</taxon>
        <taxon>Ascomycota</taxon>
        <taxon>Pezizomycotina</taxon>
        <taxon>Sordariomycetes</taxon>
        <taxon>Hypocreomycetidae</taxon>
        <taxon>Hypocreales</taxon>
        <taxon>Cordycipitaceae</taxon>
        <taxon>Cordyceps</taxon>
    </lineage>
</organism>
<feature type="coiled-coil region" evidence="1">
    <location>
        <begin position="58"/>
        <end position="102"/>
    </location>
</feature>
<name>A0A166Y0Q8_CORFA</name>
<evidence type="ECO:0000313" key="2">
    <source>
        <dbReference type="EMBL" id="OAA36403.1"/>
    </source>
</evidence>
<accession>A0A166Y0Q8</accession>
<evidence type="ECO:0000256" key="1">
    <source>
        <dbReference type="SAM" id="Coils"/>
    </source>
</evidence>
<sequence length="123" mass="13697">MLATLRQCMDGERGHLRPCVPSANNDVASDAEDLHTKVVRIESDVSRINKELSSLLHVRETGQKIVRVESDVNEMKKELAGLSSVRVTLAELQAQLQMLLNTCVIPGQLPPQLYHPAQMSPYH</sequence>
<gene>
    <name evidence="2" type="ORF">ISF_09949</name>
</gene>
<keyword evidence="1" id="KW-0175">Coiled coil</keyword>
<dbReference type="Proteomes" id="UP000076744">
    <property type="component" value="Unassembled WGS sequence"/>
</dbReference>
<keyword evidence="3" id="KW-1185">Reference proteome</keyword>
<reference evidence="2 3" key="1">
    <citation type="journal article" date="2016" name="Genome Biol. Evol.">
        <title>Divergent and convergent evolution of fungal pathogenicity.</title>
        <authorList>
            <person name="Shang Y."/>
            <person name="Xiao G."/>
            <person name="Zheng P."/>
            <person name="Cen K."/>
            <person name="Zhan S."/>
            <person name="Wang C."/>
        </authorList>
    </citation>
    <scope>NUCLEOTIDE SEQUENCE [LARGE SCALE GENOMIC DNA]</scope>
    <source>
        <strain evidence="2 3">ARSEF 2679</strain>
    </source>
</reference>